<name>A0A382KBD1_9ZZZZ</name>
<protein>
    <submittedName>
        <fullName evidence="2">Uncharacterized protein</fullName>
    </submittedName>
</protein>
<feature type="compositionally biased region" description="Acidic residues" evidence="1">
    <location>
        <begin position="23"/>
        <end position="39"/>
    </location>
</feature>
<proteinExistence type="predicted"/>
<dbReference type="EMBL" id="UINC01078853">
    <property type="protein sequence ID" value="SVC20327.1"/>
    <property type="molecule type" value="Genomic_DNA"/>
</dbReference>
<gene>
    <name evidence="2" type="ORF">METZ01_LOCUS273181</name>
</gene>
<organism evidence="2">
    <name type="scientific">marine metagenome</name>
    <dbReference type="NCBI Taxonomy" id="408172"/>
    <lineage>
        <taxon>unclassified sequences</taxon>
        <taxon>metagenomes</taxon>
        <taxon>ecological metagenomes</taxon>
    </lineage>
</organism>
<feature type="region of interest" description="Disordered" evidence="1">
    <location>
        <begin position="1"/>
        <end position="39"/>
    </location>
</feature>
<dbReference type="AlphaFoldDB" id="A0A382KBD1"/>
<feature type="non-terminal residue" evidence="2">
    <location>
        <position position="1"/>
    </location>
</feature>
<sequence length="39" mass="4116">VDDWAGGTAVQYTGDTAHPEIAADAEGEVPDEFLPEVSR</sequence>
<evidence type="ECO:0000313" key="2">
    <source>
        <dbReference type="EMBL" id="SVC20327.1"/>
    </source>
</evidence>
<reference evidence="2" key="1">
    <citation type="submission" date="2018-05" db="EMBL/GenBank/DDBJ databases">
        <authorList>
            <person name="Lanie J.A."/>
            <person name="Ng W.-L."/>
            <person name="Kazmierczak K.M."/>
            <person name="Andrzejewski T.M."/>
            <person name="Davidsen T.M."/>
            <person name="Wayne K.J."/>
            <person name="Tettelin H."/>
            <person name="Glass J.I."/>
            <person name="Rusch D."/>
            <person name="Podicherti R."/>
            <person name="Tsui H.-C.T."/>
            <person name="Winkler M.E."/>
        </authorList>
    </citation>
    <scope>NUCLEOTIDE SEQUENCE</scope>
</reference>
<evidence type="ECO:0000256" key="1">
    <source>
        <dbReference type="SAM" id="MobiDB-lite"/>
    </source>
</evidence>
<accession>A0A382KBD1</accession>